<gene>
    <name evidence="1" type="ordered locus">BMS_2828</name>
</gene>
<dbReference type="Pfam" id="PF11322">
    <property type="entry name" value="DUF3124"/>
    <property type="match status" value="1"/>
</dbReference>
<dbReference type="KEGG" id="bmx:BMS_2828"/>
<sequence>MLEKVKTISIVISMITLVFLAKNFSQYLQPSKSYSVSYEVVEGLNEDISKSFKLNSDKKLIYSYVPAYSNIYESKGESLPMAITLSLRNIDLKNSLQIEKVLYYNTSGNLIRSYFKEGVTLAPLETREVFVQRSDVEGGSGANFIVIFSSKDKIIPPIFEAVMTSSGAYGKSYVFTSRGVIYSGQGEQSSTENTP</sequence>
<reference evidence="2" key="1">
    <citation type="journal article" date="2013" name="ISME J.">
        <title>A small predatory core genome in the divergent marine Bacteriovorax marinus SJ and the terrestrial Bdellovibrio bacteriovorus.</title>
        <authorList>
            <person name="Crossman L.C."/>
            <person name="Chen H."/>
            <person name="Cerdeno-Tarraga A.M."/>
            <person name="Brooks K."/>
            <person name="Quail M.A."/>
            <person name="Pineiro S.A."/>
            <person name="Hobley L."/>
            <person name="Sockett R.E."/>
            <person name="Bentley S.D."/>
            <person name="Parkhill J."/>
            <person name="Williams H.N."/>
            <person name="Stine O.C."/>
        </authorList>
    </citation>
    <scope>NUCLEOTIDE SEQUENCE [LARGE SCALE GENOMIC DNA]</scope>
    <source>
        <strain evidence="2">ATCC BAA-682 / DSM 15412 / SJ</strain>
    </source>
</reference>
<evidence type="ECO:0000313" key="2">
    <source>
        <dbReference type="Proteomes" id="UP000008963"/>
    </source>
</evidence>
<dbReference type="OrthoDB" id="283474at2"/>
<dbReference type="Proteomes" id="UP000008963">
    <property type="component" value="Chromosome"/>
</dbReference>
<dbReference type="PATRIC" id="fig|862908.3.peg.2704"/>
<dbReference type="InterPro" id="IPR021471">
    <property type="entry name" value="DUF3124"/>
</dbReference>
<accession>E1WY48</accession>
<dbReference type="eggNOG" id="ENOG5032TD0">
    <property type="taxonomic scope" value="Bacteria"/>
</dbReference>
<organism evidence="1 2">
    <name type="scientific">Halobacteriovorax marinus (strain ATCC BAA-682 / DSM 15412 / SJ)</name>
    <name type="common">Bacteriovorax marinus</name>
    <dbReference type="NCBI Taxonomy" id="862908"/>
    <lineage>
        <taxon>Bacteria</taxon>
        <taxon>Pseudomonadati</taxon>
        <taxon>Bdellovibrionota</taxon>
        <taxon>Bacteriovoracia</taxon>
        <taxon>Bacteriovoracales</taxon>
        <taxon>Halobacteriovoraceae</taxon>
        <taxon>Halobacteriovorax</taxon>
    </lineage>
</organism>
<keyword evidence="2" id="KW-1185">Reference proteome</keyword>
<protein>
    <submittedName>
        <fullName evidence="1">Uncharacterized protein</fullName>
    </submittedName>
</protein>
<dbReference type="EMBL" id="FQ312005">
    <property type="protein sequence ID" value="CBW27603.1"/>
    <property type="molecule type" value="Genomic_DNA"/>
</dbReference>
<proteinExistence type="predicted"/>
<name>E1WY48_HALMS</name>
<evidence type="ECO:0000313" key="1">
    <source>
        <dbReference type="EMBL" id="CBW27603.1"/>
    </source>
</evidence>
<dbReference type="RefSeq" id="WP_014245377.1">
    <property type="nucleotide sequence ID" value="NC_016620.1"/>
</dbReference>
<dbReference type="STRING" id="862908.BMS_2828"/>
<dbReference type="AlphaFoldDB" id="E1WY48"/>
<dbReference type="HOGENOM" id="CLU_112039_2_0_7"/>